<dbReference type="STRING" id="92696.A0A4R0R327"/>
<dbReference type="EMBL" id="RWJN01000604">
    <property type="protein sequence ID" value="TCD60396.1"/>
    <property type="molecule type" value="Genomic_DNA"/>
</dbReference>
<feature type="repeat" description="WD" evidence="3">
    <location>
        <begin position="88"/>
        <end position="129"/>
    </location>
</feature>
<reference evidence="5 6" key="1">
    <citation type="submission" date="2018-11" db="EMBL/GenBank/DDBJ databases">
        <title>Genome assembly of Steccherinum ochraceum LE-BIN_3174, the white-rot fungus of the Steccherinaceae family (The Residual Polyporoid clade, Polyporales, Basidiomycota).</title>
        <authorList>
            <person name="Fedorova T.V."/>
            <person name="Glazunova O.A."/>
            <person name="Landesman E.O."/>
            <person name="Moiseenko K.V."/>
            <person name="Psurtseva N.V."/>
            <person name="Savinova O.S."/>
            <person name="Shakhova N.V."/>
            <person name="Tyazhelova T.V."/>
            <person name="Vasina D.V."/>
        </authorList>
    </citation>
    <scope>NUCLEOTIDE SEQUENCE [LARGE SCALE GENOMIC DNA]</scope>
    <source>
        <strain evidence="5 6">LE-BIN_3174</strain>
    </source>
</reference>
<evidence type="ECO:0000256" key="2">
    <source>
        <dbReference type="ARBA" id="ARBA00022737"/>
    </source>
</evidence>
<accession>A0A4R0R327</accession>
<dbReference type="SMART" id="SM00320">
    <property type="entry name" value="WD40"/>
    <property type="match status" value="5"/>
</dbReference>
<dbReference type="PANTHER" id="PTHR15574">
    <property type="entry name" value="WD REPEAT DOMAIN-CONTAINING FAMILY"/>
    <property type="match status" value="1"/>
</dbReference>
<dbReference type="InterPro" id="IPR001680">
    <property type="entry name" value="WD40_rpt"/>
</dbReference>
<dbReference type="GO" id="GO:0080008">
    <property type="term" value="C:Cul4-RING E3 ubiquitin ligase complex"/>
    <property type="evidence" value="ECO:0007669"/>
    <property type="project" value="TreeGrafter"/>
</dbReference>
<feature type="region of interest" description="Disordered" evidence="4">
    <location>
        <begin position="496"/>
        <end position="528"/>
    </location>
</feature>
<evidence type="ECO:0000256" key="4">
    <source>
        <dbReference type="SAM" id="MobiDB-lite"/>
    </source>
</evidence>
<name>A0A4R0R327_9APHY</name>
<keyword evidence="2" id="KW-0677">Repeat</keyword>
<evidence type="ECO:0000313" key="5">
    <source>
        <dbReference type="EMBL" id="TCD60396.1"/>
    </source>
</evidence>
<dbReference type="OrthoDB" id="4869960at2759"/>
<dbReference type="Proteomes" id="UP000292702">
    <property type="component" value="Unassembled WGS sequence"/>
</dbReference>
<feature type="repeat" description="WD" evidence="3">
    <location>
        <begin position="43"/>
        <end position="84"/>
    </location>
</feature>
<evidence type="ECO:0000256" key="3">
    <source>
        <dbReference type="PROSITE-ProRule" id="PRU00221"/>
    </source>
</evidence>
<dbReference type="Gene3D" id="2.130.10.10">
    <property type="entry name" value="YVTN repeat-like/Quinoprotein amine dehydrogenase"/>
    <property type="match status" value="2"/>
</dbReference>
<proteinExistence type="predicted"/>
<dbReference type="InterPro" id="IPR045151">
    <property type="entry name" value="DCAF8"/>
</dbReference>
<evidence type="ECO:0000256" key="1">
    <source>
        <dbReference type="ARBA" id="ARBA00022574"/>
    </source>
</evidence>
<dbReference type="PROSITE" id="PS50294">
    <property type="entry name" value="WD_REPEATS_REGION"/>
    <property type="match status" value="2"/>
</dbReference>
<organism evidence="5 6">
    <name type="scientific">Steccherinum ochraceum</name>
    <dbReference type="NCBI Taxonomy" id="92696"/>
    <lineage>
        <taxon>Eukaryota</taxon>
        <taxon>Fungi</taxon>
        <taxon>Dikarya</taxon>
        <taxon>Basidiomycota</taxon>
        <taxon>Agaricomycotina</taxon>
        <taxon>Agaricomycetes</taxon>
        <taxon>Polyporales</taxon>
        <taxon>Steccherinaceae</taxon>
        <taxon>Steccherinum</taxon>
    </lineage>
</organism>
<dbReference type="PROSITE" id="PS00678">
    <property type="entry name" value="WD_REPEATS_1"/>
    <property type="match status" value="1"/>
</dbReference>
<dbReference type="PROSITE" id="PS50082">
    <property type="entry name" value="WD_REPEATS_2"/>
    <property type="match status" value="2"/>
</dbReference>
<dbReference type="GO" id="GO:0045717">
    <property type="term" value="P:negative regulation of fatty acid biosynthetic process"/>
    <property type="evidence" value="ECO:0007669"/>
    <property type="project" value="TreeGrafter"/>
</dbReference>
<protein>
    <submittedName>
        <fullName evidence="5">Uncharacterized protein</fullName>
    </submittedName>
</protein>
<feature type="compositionally biased region" description="Acidic residues" evidence="4">
    <location>
        <begin position="503"/>
        <end position="528"/>
    </location>
</feature>
<dbReference type="SUPFAM" id="SSF50978">
    <property type="entry name" value="WD40 repeat-like"/>
    <property type="match status" value="1"/>
</dbReference>
<dbReference type="InterPro" id="IPR036322">
    <property type="entry name" value="WD40_repeat_dom_sf"/>
</dbReference>
<dbReference type="PANTHER" id="PTHR15574:SF40">
    <property type="entry name" value="WD AND TETRATRICOPEPTIDE REPEATS PROTEIN 1"/>
    <property type="match status" value="1"/>
</dbReference>
<dbReference type="AlphaFoldDB" id="A0A4R0R327"/>
<dbReference type="InterPro" id="IPR019775">
    <property type="entry name" value="WD40_repeat_CS"/>
</dbReference>
<dbReference type="GO" id="GO:0005737">
    <property type="term" value="C:cytoplasm"/>
    <property type="evidence" value="ECO:0007669"/>
    <property type="project" value="TreeGrafter"/>
</dbReference>
<dbReference type="InterPro" id="IPR015943">
    <property type="entry name" value="WD40/YVTN_repeat-like_dom_sf"/>
</dbReference>
<sequence>MKSFPRHFEFGPSKHVSDRVLADRTAGAMGKLFETGFPYSKKLSMHTSCVNSLTLSSDGRFLASGGDDPYVYLWDLHQDDLTRPACGFIGHKGNVFSMAFSATNKYLYTGDTDNDIHMYDMSRVDQLAREPGEALRSFSRHENSIRALSGHPENEHLLLSASEDGTIKQHDTRVGGPAAQGVLTQRADFTSVQYHPSIPHMFVTGTNTGFVCLRDIRSSFGHTPGRAPVVHTYVTALSKSSSRYLYMPEVGSTTFDKTGSKLAVTMLHHRPTIYSLMDPLPLATCSGLNAPDGTRITDTKKTYSNCCTIKHGSFGGPGLHTDEYYAAGSDDFRAYVWKIPDLRELTQRRESIAYERWQHLQESADQREPIVGFTSRNQDARCVPIDLSTPLFRLGGHKSIVNSTLIHPHHPMIFTSGVERHILLHSPLPASPCTSALERTPEGVRSVPRPNVGDTRLYVRALLSGRTDTEDGEDRETVALFDHILREEGDLDLFDVPSRIWDPDEEESEDEDEEGVGMEVDSDDDLYL</sequence>
<evidence type="ECO:0000313" key="6">
    <source>
        <dbReference type="Proteomes" id="UP000292702"/>
    </source>
</evidence>
<keyword evidence="6" id="KW-1185">Reference proteome</keyword>
<dbReference type="Pfam" id="PF00400">
    <property type="entry name" value="WD40"/>
    <property type="match status" value="4"/>
</dbReference>
<keyword evidence="1 3" id="KW-0853">WD repeat</keyword>
<comment type="caution">
    <text evidence="5">The sequence shown here is derived from an EMBL/GenBank/DDBJ whole genome shotgun (WGS) entry which is preliminary data.</text>
</comment>
<gene>
    <name evidence="5" type="ORF">EIP91_010234</name>
</gene>